<sequence>MTTALPRIVSPEEWATARESLLRKEKEHTRAADRLAAERRRMPMVPFAKQYAFTGPAGTQTLLDLFDDRRQLIVYHFMLYPGDEAGCPGCSLLVDNMSHPAHLNARDVTLKVVAPATAPEIERYWTRMGWTIPWVSAAGTDFPADCGIDGGFGVSVFLRDGDDVYRTYFTDGRGGDQFISTLRYLDVTPLGRQEAWEEEPRGTDAPGSWWWRRHDEY</sequence>
<keyword evidence="2" id="KW-1185">Reference proteome</keyword>
<evidence type="ECO:0000313" key="1">
    <source>
        <dbReference type="EMBL" id="MFC3517531.1"/>
    </source>
</evidence>
<evidence type="ECO:0000313" key="2">
    <source>
        <dbReference type="Proteomes" id="UP001595764"/>
    </source>
</evidence>
<reference evidence="2" key="1">
    <citation type="journal article" date="2019" name="Int. J. Syst. Evol. Microbiol.">
        <title>The Global Catalogue of Microorganisms (GCM) 10K type strain sequencing project: providing services to taxonomists for standard genome sequencing and annotation.</title>
        <authorList>
            <consortium name="The Broad Institute Genomics Platform"/>
            <consortium name="The Broad Institute Genome Sequencing Center for Infectious Disease"/>
            <person name="Wu L."/>
            <person name="Ma J."/>
        </authorList>
    </citation>
    <scope>NUCLEOTIDE SEQUENCE [LARGE SCALE GENOMIC DNA]</scope>
    <source>
        <strain evidence="2">CGMCC 4.7682</strain>
    </source>
</reference>
<dbReference type="InterPro" id="IPR010296">
    <property type="entry name" value="DUF899_thioredox"/>
</dbReference>
<organism evidence="1 2">
    <name type="scientific">Amycolatopsis halotolerans</name>
    <dbReference type="NCBI Taxonomy" id="330083"/>
    <lineage>
        <taxon>Bacteria</taxon>
        <taxon>Bacillati</taxon>
        <taxon>Actinomycetota</taxon>
        <taxon>Actinomycetes</taxon>
        <taxon>Pseudonocardiales</taxon>
        <taxon>Pseudonocardiaceae</taxon>
        <taxon>Amycolatopsis</taxon>
    </lineage>
</organism>
<proteinExistence type="predicted"/>
<name>A0ABV7QVZ2_9PSEU</name>
<dbReference type="Pfam" id="PF05988">
    <property type="entry name" value="DUF899"/>
    <property type="match status" value="1"/>
</dbReference>
<gene>
    <name evidence="1" type="ORF">ACFORO_45740</name>
</gene>
<comment type="caution">
    <text evidence="1">The sequence shown here is derived from an EMBL/GenBank/DDBJ whole genome shotgun (WGS) entry which is preliminary data.</text>
</comment>
<dbReference type="RefSeq" id="WP_377870742.1">
    <property type="nucleotide sequence ID" value="NZ_JBHMAY010000024.1"/>
</dbReference>
<accession>A0ABV7QVZ2</accession>
<dbReference type="Proteomes" id="UP001595764">
    <property type="component" value="Unassembled WGS sequence"/>
</dbReference>
<dbReference type="EMBL" id="JBHRWI010000080">
    <property type="protein sequence ID" value="MFC3517531.1"/>
    <property type="molecule type" value="Genomic_DNA"/>
</dbReference>
<protein>
    <submittedName>
        <fullName evidence="1">DUF899 domain-containing protein</fullName>
    </submittedName>
</protein>